<dbReference type="PANTHER" id="PTHR46583:SF2">
    <property type="entry name" value="RGS DOMAIN-CONTAINING PROTEIN"/>
    <property type="match status" value="1"/>
</dbReference>
<feature type="compositionally biased region" description="Low complexity" evidence="1">
    <location>
        <begin position="132"/>
        <end position="146"/>
    </location>
</feature>
<dbReference type="Gene3D" id="1.10.167.10">
    <property type="entry name" value="Regulator of G-protein Signalling 4, domain 2"/>
    <property type="match status" value="4"/>
</dbReference>
<dbReference type="GO" id="GO:0009966">
    <property type="term" value="P:regulation of signal transduction"/>
    <property type="evidence" value="ECO:0007669"/>
    <property type="project" value="InterPro"/>
</dbReference>
<dbReference type="EMBL" id="OV696689">
    <property type="protein sequence ID" value="CAH1263776.1"/>
    <property type="molecule type" value="Genomic_DNA"/>
</dbReference>
<protein>
    <submittedName>
        <fullName evidence="3">RGS22 protein</fullName>
    </submittedName>
</protein>
<feature type="domain" description="RGS" evidence="2">
    <location>
        <begin position="473"/>
        <end position="581"/>
    </location>
</feature>
<name>A0A8K0EV21_BRALA</name>
<feature type="compositionally biased region" description="Polar residues" evidence="1">
    <location>
        <begin position="896"/>
        <end position="923"/>
    </location>
</feature>
<dbReference type="PANTHER" id="PTHR46583">
    <property type="entry name" value="REGULATOR OF G-PROTEIN SIGNALING 22"/>
    <property type="match status" value="1"/>
</dbReference>
<dbReference type="GO" id="GO:0005634">
    <property type="term" value="C:nucleus"/>
    <property type="evidence" value="ECO:0007669"/>
    <property type="project" value="TreeGrafter"/>
</dbReference>
<evidence type="ECO:0000259" key="2">
    <source>
        <dbReference type="PROSITE" id="PS50132"/>
    </source>
</evidence>
<keyword evidence="4" id="KW-1185">Reference proteome</keyword>
<dbReference type="Proteomes" id="UP000838412">
    <property type="component" value="Chromosome 4"/>
</dbReference>
<dbReference type="InterPro" id="IPR016137">
    <property type="entry name" value="RGS"/>
</dbReference>
<evidence type="ECO:0000313" key="3">
    <source>
        <dbReference type="EMBL" id="CAH1263776.1"/>
    </source>
</evidence>
<feature type="region of interest" description="Disordered" evidence="1">
    <location>
        <begin position="117"/>
        <end position="156"/>
    </location>
</feature>
<proteinExistence type="predicted"/>
<dbReference type="SUPFAM" id="SSF48097">
    <property type="entry name" value="Regulator of G-protein signaling, RGS"/>
    <property type="match status" value="4"/>
</dbReference>
<accession>A0A8K0EV21</accession>
<feature type="region of interest" description="Disordered" evidence="1">
    <location>
        <begin position="224"/>
        <end position="259"/>
    </location>
</feature>
<gene>
    <name evidence="3" type="primary">RGS22</name>
    <name evidence="3" type="ORF">BLAG_LOCUS18353</name>
</gene>
<feature type="domain" description="RGS" evidence="2">
    <location>
        <begin position="933"/>
        <end position="993"/>
    </location>
</feature>
<dbReference type="GO" id="GO:0001965">
    <property type="term" value="F:G-protein alpha-subunit binding"/>
    <property type="evidence" value="ECO:0007669"/>
    <property type="project" value="InterPro"/>
</dbReference>
<feature type="domain" description="RGS" evidence="2">
    <location>
        <begin position="681"/>
        <end position="735"/>
    </location>
</feature>
<sequence length="1327" mass="150607">MKGIDVSEYNLEDLLSYDDLFLDYFNAFLQLPAFPLPLRYNRLTATFEEAEGSRSTVTGTLCGTPPPIWGATDEERENVLDWAKKERLPLFLRSRHFRDYKLCKLLLRRLDNNPQALSRQSSRGIRGYSQPTSSLGTSSSLTTTTSTEDDDDGEEIDQRGYNVQQPVESFGSSVGWPEISSAIFRYARPGSRAISLPASIFGQAYSMYGSEEDAVTTLSQPMSSIKMEGGGGQADSISNSSSQRRRATAGDKRDYVNKYPNMPPAETLTGLGQISDSGLGTTTIQSDSRTHITTREGLTTRDGVSSMEESISPEKAAVSSPSKAPGVPVVPEGAIPETVGPMPTPQTYVVVGHDHQRQEEVKSVDTLTQDQDDQDRRHVQLPLDSFAYLSPDYDRFYTPNNRTTSAPAGSSASPFNLADALEYFQMYYDSDDERRDGEEYLTFEDDAASDERTEEDVRTLEGRIQTTLHQLKEVVLGKMSGMESFHDFLSDTAGIHLFNFWLDCEEFKDSMAAAEETEQTKTLRARLFRDIQDKYKFNLTPDAQHQIRVAQENDGVSYTVFTRTQYDVLRRLRSYWVPRYLVHRSLSQQQDHRFKKAAPALAREVTGLSFLPSITFSASLPVRGDELAELAQSHNWEVVGQGGRRLDATYSQEKKSSVDEKALEERVLAGLGTDGSAGGPFRRFLEKNSDHQKLATLLFWQHVGEYTAEEKRSADRHLRMCRAWDIYNTYIAHDSKFNIGVAPVYCDALYQVLAHTKDYVKASVFDGAKTHALDILTKAWVKAMRSDLRRFFECLPKRDLTLPSTPSVKESTPVRELPPKPWVRRYPGSSESQRARRLQKALDVAEKIEQERLEEVKKKKKLEKERRRKEQRRRLKEMRTGTVSRGKPPSLKPPSIAQSTAATETGQSTTEGGKKSVPQSAASSHKEMPGPPSFLEMSTHKPVMGVFKKHVQEQESSELLNMLQMYFDIENYHAEQSDARKGAMARHIYKSFLDPFSSRYLLMPDKVTNRLLKENEVPRAGTLQMCQRHIRPELQDSFRKFWDNLDLSKVRLDAHVKAELALRKGISAKLVAKISWNKNRKKQPGRGEPTAEDREELLALFDVVAKGTIPIKLLYFMHYLLQYKESDSCPFLYNDCWFYIETQKFKHLQESAADSLVKQKLQVIMQCFIESQAEPQLQIDIPLDQVSKMQYKVYNYVHNKGKDAHSPDLFDESQKTVFAELLPYWAGFNKQYEPPKSDSKGKPVTHIHKLLQRRLEKFKSAKLPPLDMTVPDKGDRETFGISAFSFSISEGLQWKFEDIDLLSESDSDDDSVGTSKKVTWLLPDLDG</sequence>
<dbReference type="OrthoDB" id="10013157at2759"/>
<reference evidence="3" key="1">
    <citation type="submission" date="2022-01" db="EMBL/GenBank/DDBJ databases">
        <authorList>
            <person name="Braso-Vives M."/>
        </authorList>
    </citation>
    <scope>NUCLEOTIDE SEQUENCE</scope>
</reference>
<dbReference type="InterPro" id="IPR044926">
    <property type="entry name" value="RGS_subdomain_2"/>
</dbReference>
<dbReference type="SMART" id="SM00315">
    <property type="entry name" value="RGS"/>
    <property type="match status" value="1"/>
</dbReference>
<feature type="region of interest" description="Disordered" evidence="1">
    <location>
        <begin position="803"/>
        <end position="836"/>
    </location>
</feature>
<dbReference type="InterPro" id="IPR036305">
    <property type="entry name" value="RGS_sf"/>
</dbReference>
<feature type="region of interest" description="Disordered" evidence="1">
    <location>
        <begin position="861"/>
        <end position="937"/>
    </location>
</feature>
<dbReference type="Pfam" id="PF00615">
    <property type="entry name" value="RGS"/>
    <property type="match status" value="3"/>
</dbReference>
<dbReference type="PROSITE" id="PS50132">
    <property type="entry name" value="RGS"/>
    <property type="match status" value="3"/>
</dbReference>
<evidence type="ECO:0000256" key="1">
    <source>
        <dbReference type="SAM" id="MobiDB-lite"/>
    </source>
</evidence>
<feature type="compositionally biased region" description="Basic residues" evidence="1">
    <location>
        <begin position="866"/>
        <end position="876"/>
    </location>
</feature>
<dbReference type="GO" id="GO:0005737">
    <property type="term" value="C:cytoplasm"/>
    <property type="evidence" value="ECO:0007669"/>
    <property type="project" value="TreeGrafter"/>
</dbReference>
<organism evidence="3 4">
    <name type="scientific">Branchiostoma lanceolatum</name>
    <name type="common">Common lancelet</name>
    <name type="synonym">Amphioxus lanceolatum</name>
    <dbReference type="NCBI Taxonomy" id="7740"/>
    <lineage>
        <taxon>Eukaryota</taxon>
        <taxon>Metazoa</taxon>
        <taxon>Chordata</taxon>
        <taxon>Cephalochordata</taxon>
        <taxon>Leptocardii</taxon>
        <taxon>Amphioxiformes</taxon>
        <taxon>Branchiostomatidae</taxon>
        <taxon>Branchiostoma</taxon>
    </lineage>
</organism>
<evidence type="ECO:0000313" key="4">
    <source>
        <dbReference type="Proteomes" id="UP000838412"/>
    </source>
</evidence>
<dbReference type="InterPro" id="IPR042651">
    <property type="entry name" value="Rgs22"/>
</dbReference>